<dbReference type="InterPro" id="IPR020846">
    <property type="entry name" value="MFS_dom"/>
</dbReference>
<feature type="transmembrane region" description="Helical" evidence="6">
    <location>
        <begin position="305"/>
        <end position="326"/>
    </location>
</feature>
<evidence type="ECO:0000256" key="1">
    <source>
        <dbReference type="ARBA" id="ARBA00004127"/>
    </source>
</evidence>
<keyword evidence="2" id="KW-0813">Transport</keyword>
<name>A0A6J7EYQ4_9ZZZZ</name>
<dbReference type="PANTHER" id="PTHR23519:SF1">
    <property type="entry name" value="AUTOPHAGY-RELATED PROTEIN 22"/>
    <property type="match status" value="1"/>
</dbReference>
<dbReference type="PANTHER" id="PTHR23519">
    <property type="entry name" value="AUTOPHAGY-RELATED PROTEIN 22"/>
    <property type="match status" value="1"/>
</dbReference>
<dbReference type="AlphaFoldDB" id="A0A6J7EYQ4"/>
<evidence type="ECO:0000256" key="3">
    <source>
        <dbReference type="ARBA" id="ARBA00022692"/>
    </source>
</evidence>
<dbReference type="Pfam" id="PF11700">
    <property type="entry name" value="ATG22"/>
    <property type="match status" value="1"/>
</dbReference>
<sequence>MTSTVAPTRKRGQVFSWALWDWGTSAFSVLITTFVFARYIISDAFIDPQIVAAYEASGQTGPAKVAYDAAANGLANGLSMSVWIGGIIIIFVAPILGQRADATGRRRMWLGINTGIVILATFGMFFIEPSASFWIYGIVLYAIANIFYEFANVNYNAMLLQVSTPKNVGTVSGFGWGMGYIGGIVVLLISLFGFALGDSHWFGVTGDAALNIRIIFLIAAVWSLIFSIPVLTVVPEITPEPGVKRLSLIGSYKKLVHDIRALFTNDRQTFYFLLASAIFRDGLVAVFALGAILAGTVFGFDFTQIMFFGIAANVVAGIGVFIGGVIDNRVGPKPVIVGSLIGLIIAGLFIFFFHDGGPIIFWIGGLVLSLFVGPTQSASRSLLARVSNNRNEGELFGLYATTGRLVVWLSPLIFWILTTTLGAQYWGILAIVFVLLVGLIIIIPIKPRFSDASGK</sequence>
<feature type="transmembrane region" description="Helical" evidence="6">
    <location>
        <begin position="108"/>
        <end position="127"/>
    </location>
</feature>
<dbReference type="GO" id="GO:0012505">
    <property type="term" value="C:endomembrane system"/>
    <property type="evidence" value="ECO:0007669"/>
    <property type="project" value="UniProtKB-SubCell"/>
</dbReference>
<feature type="transmembrane region" description="Helical" evidence="6">
    <location>
        <begin position="19"/>
        <end position="41"/>
    </location>
</feature>
<keyword evidence="4 6" id="KW-1133">Transmembrane helix</keyword>
<feature type="transmembrane region" description="Helical" evidence="6">
    <location>
        <begin position="359"/>
        <end position="375"/>
    </location>
</feature>
<feature type="transmembrane region" description="Helical" evidence="6">
    <location>
        <begin position="133"/>
        <end position="153"/>
    </location>
</feature>
<feature type="transmembrane region" description="Helical" evidence="6">
    <location>
        <begin position="77"/>
        <end position="96"/>
    </location>
</feature>
<dbReference type="EMBL" id="CAFBMB010000002">
    <property type="protein sequence ID" value="CAB4887561.1"/>
    <property type="molecule type" value="Genomic_DNA"/>
</dbReference>
<evidence type="ECO:0000256" key="4">
    <source>
        <dbReference type="ARBA" id="ARBA00022989"/>
    </source>
</evidence>
<accession>A0A6J7EYQ4</accession>
<evidence type="ECO:0000256" key="2">
    <source>
        <dbReference type="ARBA" id="ARBA00022448"/>
    </source>
</evidence>
<reference evidence="8" key="1">
    <citation type="submission" date="2020-05" db="EMBL/GenBank/DDBJ databases">
        <authorList>
            <person name="Chiriac C."/>
            <person name="Salcher M."/>
            <person name="Ghai R."/>
            <person name="Kavagutti S V."/>
        </authorList>
    </citation>
    <scope>NUCLEOTIDE SEQUENCE</scope>
</reference>
<comment type="subcellular location">
    <subcellularLocation>
        <location evidence="1">Endomembrane system</location>
        <topology evidence="1">Multi-pass membrane protein</topology>
    </subcellularLocation>
</comment>
<evidence type="ECO:0000259" key="7">
    <source>
        <dbReference type="PROSITE" id="PS50850"/>
    </source>
</evidence>
<feature type="transmembrane region" description="Helical" evidence="6">
    <location>
        <begin position="174"/>
        <end position="194"/>
    </location>
</feature>
<keyword evidence="3 6" id="KW-0812">Transmembrane</keyword>
<dbReference type="InterPro" id="IPR036259">
    <property type="entry name" value="MFS_trans_sf"/>
</dbReference>
<dbReference type="Gene3D" id="1.20.1250.20">
    <property type="entry name" value="MFS general substrate transporter like domains"/>
    <property type="match status" value="2"/>
</dbReference>
<feature type="transmembrane region" description="Helical" evidence="6">
    <location>
        <begin position="396"/>
        <end position="417"/>
    </location>
</feature>
<dbReference type="GO" id="GO:0022857">
    <property type="term" value="F:transmembrane transporter activity"/>
    <property type="evidence" value="ECO:0007669"/>
    <property type="project" value="InterPro"/>
</dbReference>
<evidence type="ECO:0000256" key="5">
    <source>
        <dbReference type="ARBA" id="ARBA00023136"/>
    </source>
</evidence>
<dbReference type="InterPro" id="IPR024671">
    <property type="entry name" value="Atg22-like"/>
</dbReference>
<feature type="transmembrane region" description="Helical" evidence="6">
    <location>
        <begin position="270"/>
        <end position="293"/>
    </location>
</feature>
<feature type="transmembrane region" description="Helical" evidence="6">
    <location>
        <begin position="423"/>
        <end position="445"/>
    </location>
</feature>
<proteinExistence type="predicted"/>
<gene>
    <name evidence="8" type="ORF">UFOPK3516_00050</name>
</gene>
<keyword evidence="5 6" id="KW-0472">Membrane</keyword>
<feature type="transmembrane region" description="Helical" evidence="6">
    <location>
        <begin position="335"/>
        <end position="353"/>
    </location>
</feature>
<dbReference type="InterPro" id="IPR050495">
    <property type="entry name" value="ATG22/LtaA_families"/>
</dbReference>
<feature type="domain" description="Major facilitator superfamily (MFS) profile" evidence="7">
    <location>
        <begin position="25"/>
        <end position="450"/>
    </location>
</feature>
<dbReference type="SUPFAM" id="SSF103473">
    <property type="entry name" value="MFS general substrate transporter"/>
    <property type="match status" value="1"/>
</dbReference>
<evidence type="ECO:0000313" key="8">
    <source>
        <dbReference type="EMBL" id="CAB4887561.1"/>
    </source>
</evidence>
<dbReference type="PROSITE" id="PS50850">
    <property type="entry name" value="MFS"/>
    <property type="match status" value="1"/>
</dbReference>
<evidence type="ECO:0000256" key="6">
    <source>
        <dbReference type="SAM" id="Phobius"/>
    </source>
</evidence>
<feature type="transmembrane region" description="Helical" evidence="6">
    <location>
        <begin position="214"/>
        <end position="234"/>
    </location>
</feature>
<organism evidence="8">
    <name type="scientific">freshwater metagenome</name>
    <dbReference type="NCBI Taxonomy" id="449393"/>
    <lineage>
        <taxon>unclassified sequences</taxon>
        <taxon>metagenomes</taxon>
        <taxon>ecological metagenomes</taxon>
    </lineage>
</organism>
<protein>
    <submittedName>
        <fullName evidence="8">Unannotated protein</fullName>
    </submittedName>
</protein>